<evidence type="ECO:0000256" key="3">
    <source>
        <dbReference type="ARBA" id="ARBA00022989"/>
    </source>
</evidence>
<evidence type="ECO:0000313" key="14">
    <source>
        <dbReference type="EMBL" id="CAF3979165.1"/>
    </source>
</evidence>
<dbReference type="Gene3D" id="1.20.1070.10">
    <property type="entry name" value="Rhodopsin 7-helix transmembrane proteins"/>
    <property type="match status" value="1"/>
</dbReference>
<proteinExistence type="inferred from homology"/>
<evidence type="ECO:0000256" key="7">
    <source>
        <dbReference type="ARBA" id="ARBA00023224"/>
    </source>
</evidence>
<evidence type="ECO:0000313" key="13">
    <source>
        <dbReference type="EMBL" id="CAF3863915.1"/>
    </source>
</evidence>
<dbReference type="GO" id="GO:0004930">
    <property type="term" value="F:G protein-coupled receptor activity"/>
    <property type="evidence" value="ECO:0007669"/>
    <property type="project" value="UniProtKB-KW"/>
</dbReference>
<feature type="transmembrane region" description="Helical" evidence="9">
    <location>
        <begin position="59"/>
        <end position="87"/>
    </location>
</feature>
<dbReference type="InterPro" id="IPR000276">
    <property type="entry name" value="GPCR_Rhodpsn"/>
</dbReference>
<dbReference type="SUPFAM" id="SSF81321">
    <property type="entry name" value="Family A G protein-coupled receptor-like"/>
    <property type="match status" value="1"/>
</dbReference>
<dbReference type="PROSITE" id="PS00237">
    <property type="entry name" value="G_PROTEIN_RECEP_F1_1"/>
    <property type="match status" value="1"/>
</dbReference>
<keyword evidence="2 8" id="KW-0812">Transmembrane</keyword>
<dbReference type="GO" id="GO:0005886">
    <property type="term" value="C:plasma membrane"/>
    <property type="evidence" value="ECO:0007669"/>
    <property type="project" value="TreeGrafter"/>
</dbReference>
<keyword evidence="5 9" id="KW-0472">Membrane</keyword>
<keyword evidence="4 8" id="KW-0297">G-protein coupled receptor</keyword>
<evidence type="ECO:0000313" key="11">
    <source>
        <dbReference type="EMBL" id="CAF1607748.1"/>
    </source>
</evidence>
<dbReference type="PANTHER" id="PTHR24243">
    <property type="entry name" value="G-PROTEIN COUPLED RECEPTOR"/>
    <property type="match status" value="1"/>
</dbReference>
<comment type="caution">
    <text evidence="11">The sequence shown here is derived from an EMBL/GenBank/DDBJ whole genome shotgun (WGS) entry which is preliminary data.</text>
</comment>
<gene>
    <name evidence="15" type="ORF">BYL167_LOCUS18283</name>
    <name evidence="11" type="ORF">CJN711_LOCUS36101</name>
    <name evidence="14" type="ORF">GIL414_LOCUS10583</name>
    <name evidence="12" type="ORF">MBJ925_LOCUS17082</name>
    <name evidence="13" type="ORF">SMN809_LOCUS4699</name>
</gene>
<feature type="transmembrane region" description="Helical" evidence="9">
    <location>
        <begin position="288"/>
        <end position="312"/>
    </location>
</feature>
<keyword evidence="7 8" id="KW-0807">Transducer</keyword>
<evidence type="ECO:0000256" key="5">
    <source>
        <dbReference type="ARBA" id="ARBA00023136"/>
    </source>
</evidence>
<name>A0A816BB23_9BILA</name>
<dbReference type="Pfam" id="PF00001">
    <property type="entry name" value="7tm_1"/>
    <property type="match status" value="1"/>
</dbReference>
<dbReference type="PANTHER" id="PTHR24243:SF230">
    <property type="entry name" value="G-PROTEIN COUPLED RECEPTORS FAMILY 1 PROFILE DOMAIN-CONTAINING PROTEIN"/>
    <property type="match status" value="1"/>
</dbReference>
<feature type="transmembrane region" description="Helical" evidence="9">
    <location>
        <begin position="99"/>
        <end position="116"/>
    </location>
</feature>
<evidence type="ECO:0000259" key="10">
    <source>
        <dbReference type="PROSITE" id="PS50262"/>
    </source>
</evidence>
<evidence type="ECO:0000313" key="15">
    <source>
        <dbReference type="EMBL" id="CAF4084914.1"/>
    </source>
</evidence>
<dbReference type="Proteomes" id="UP000663855">
    <property type="component" value="Unassembled WGS sequence"/>
</dbReference>
<dbReference type="PRINTS" id="PR00237">
    <property type="entry name" value="GPCRRHODOPSN"/>
</dbReference>
<comment type="similarity">
    <text evidence="8">Belongs to the G-protein coupled receptor 1 family.</text>
</comment>
<keyword evidence="3 9" id="KW-1133">Transmembrane helix</keyword>
<dbReference type="InterPro" id="IPR017452">
    <property type="entry name" value="GPCR_Rhodpsn_7TM"/>
</dbReference>
<dbReference type="PROSITE" id="PS50262">
    <property type="entry name" value="G_PROTEIN_RECEP_F1_2"/>
    <property type="match status" value="1"/>
</dbReference>
<evidence type="ECO:0000256" key="6">
    <source>
        <dbReference type="ARBA" id="ARBA00023170"/>
    </source>
</evidence>
<evidence type="ECO:0000256" key="2">
    <source>
        <dbReference type="ARBA" id="ARBA00022692"/>
    </source>
</evidence>
<evidence type="ECO:0000256" key="1">
    <source>
        <dbReference type="ARBA" id="ARBA00004141"/>
    </source>
</evidence>
<organism evidence="11 16">
    <name type="scientific">Rotaria magnacalcarata</name>
    <dbReference type="NCBI Taxonomy" id="392030"/>
    <lineage>
        <taxon>Eukaryota</taxon>
        <taxon>Metazoa</taxon>
        <taxon>Spiralia</taxon>
        <taxon>Gnathifera</taxon>
        <taxon>Rotifera</taxon>
        <taxon>Eurotatoria</taxon>
        <taxon>Bdelloidea</taxon>
        <taxon>Philodinida</taxon>
        <taxon>Philodinidae</taxon>
        <taxon>Rotaria</taxon>
    </lineage>
</organism>
<reference evidence="11" key="1">
    <citation type="submission" date="2021-02" db="EMBL/GenBank/DDBJ databases">
        <authorList>
            <person name="Nowell W R."/>
        </authorList>
    </citation>
    <scope>NUCLEOTIDE SEQUENCE</scope>
</reference>
<dbReference type="AlphaFoldDB" id="A0A816BB23"/>
<dbReference type="EMBL" id="CAJOBI010001112">
    <property type="protein sequence ID" value="CAF3863915.1"/>
    <property type="molecule type" value="Genomic_DNA"/>
</dbReference>
<feature type="domain" description="G-protein coupled receptors family 1 profile" evidence="10">
    <location>
        <begin position="78"/>
        <end position="349"/>
    </location>
</feature>
<accession>A0A816BB23</accession>
<dbReference type="CDD" id="cd14978">
    <property type="entry name" value="7tmA_FMRFamide_R-like"/>
    <property type="match status" value="1"/>
</dbReference>
<evidence type="ECO:0000256" key="8">
    <source>
        <dbReference type="RuleBase" id="RU000688"/>
    </source>
</evidence>
<dbReference type="Proteomes" id="UP000681967">
    <property type="component" value="Unassembled WGS sequence"/>
</dbReference>
<dbReference type="Proteomes" id="UP000663824">
    <property type="component" value="Unassembled WGS sequence"/>
</dbReference>
<dbReference type="EMBL" id="CAJNOV010017453">
    <property type="protein sequence ID" value="CAF1607748.1"/>
    <property type="molecule type" value="Genomic_DNA"/>
</dbReference>
<dbReference type="EMBL" id="CAJOBH010007463">
    <property type="protein sequence ID" value="CAF4084914.1"/>
    <property type="molecule type" value="Genomic_DNA"/>
</dbReference>
<dbReference type="EMBL" id="CAJNRE010008441">
    <property type="protein sequence ID" value="CAF2073107.1"/>
    <property type="molecule type" value="Genomic_DNA"/>
</dbReference>
<feature type="transmembrane region" description="Helical" evidence="9">
    <location>
        <begin position="328"/>
        <end position="351"/>
    </location>
</feature>
<feature type="transmembrane region" description="Helical" evidence="9">
    <location>
        <begin position="237"/>
        <end position="260"/>
    </location>
</feature>
<dbReference type="Proteomes" id="UP000676336">
    <property type="component" value="Unassembled WGS sequence"/>
</dbReference>
<dbReference type="EMBL" id="CAJOBJ010003817">
    <property type="protein sequence ID" value="CAF3979165.1"/>
    <property type="molecule type" value="Genomic_DNA"/>
</dbReference>
<evidence type="ECO:0000256" key="4">
    <source>
        <dbReference type="ARBA" id="ARBA00023040"/>
    </source>
</evidence>
<protein>
    <recommendedName>
        <fullName evidence="10">G-protein coupled receptors family 1 profile domain-containing protein</fullName>
    </recommendedName>
</protein>
<evidence type="ECO:0000313" key="12">
    <source>
        <dbReference type="EMBL" id="CAF2073107.1"/>
    </source>
</evidence>
<evidence type="ECO:0000256" key="9">
    <source>
        <dbReference type="SAM" id="Phobius"/>
    </source>
</evidence>
<keyword evidence="6 8" id="KW-0675">Receptor</keyword>
<sequence>MISSNNSLKMQEYYEMNITEAVSYFSLSLQRDSPMDYLFEQFINSSIAKPLNYSSVHRIVIRFFSLYALALVIIGTLGNLITIIILCRPSLRRYATMRYLVAVSVCDIISLYGWNLNNFYKFSISSRRTNLEEISLVHCRVVSYLTFVGLQLSSWYLAAVSLDRCCSLYFLTWKRTYGKLSRTKYHIGILAIVCLLLNSHILFLNGYRDGPPHYKVECYKRRTNPFYIFPQWERIHLILYNLCPFIIMLLCNIYIIFVTVRSARIRTSIPASSSRKCSRPSISRHRQLSLMLILITFVFVLLTLPSCIYFVFFRHRMSPKKYSRNHRHMIQICLSSIQFTSHAINFFLYCFSGTNFRTELHDFTSESCLSRLRALKFKKTTTTTCRINRNKQNYESNVTFDCQQTEFPNILKEVKVKFKQQEVKDNPDGEVLITLNNSG</sequence>
<dbReference type="Proteomes" id="UP000681720">
    <property type="component" value="Unassembled WGS sequence"/>
</dbReference>
<evidence type="ECO:0000313" key="16">
    <source>
        <dbReference type="Proteomes" id="UP000663855"/>
    </source>
</evidence>
<feature type="transmembrane region" description="Helical" evidence="9">
    <location>
        <begin position="185"/>
        <end position="204"/>
    </location>
</feature>
<comment type="subcellular location">
    <subcellularLocation>
        <location evidence="1">Membrane</location>
        <topology evidence="1">Multi-pass membrane protein</topology>
    </subcellularLocation>
</comment>